<dbReference type="AlphaFoldDB" id="Q7TUE5"/>
<dbReference type="eggNOG" id="ENOG50306T3">
    <property type="taxonomic scope" value="Bacteria"/>
</dbReference>
<dbReference type="STRING" id="59919.PMM0361"/>
<protein>
    <submittedName>
        <fullName evidence="1">Possible Phosphoenolpyruvate carboxykinase</fullName>
    </submittedName>
</protein>
<dbReference type="HOGENOM" id="CLU_1990686_0_0_3"/>
<dbReference type="OrthoDB" id="540062at2"/>
<reference evidence="1 2" key="1">
    <citation type="journal article" date="2003" name="Nature">
        <title>Genome divergence in two Prochlorococcus ecotypes reflects oceanic niche differentiation.</title>
        <authorList>
            <person name="Rocap G."/>
            <person name="Larimer F.W."/>
            <person name="Lamerdin J.E."/>
            <person name="Malfatti S."/>
            <person name="Chain P."/>
            <person name="Ahlgren N.A."/>
            <person name="Arellano A."/>
            <person name="Coleman M."/>
            <person name="Hauser L."/>
            <person name="Hess W.R."/>
            <person name="Johnson Z.I."/>
            <person name="Land M.L."/>
            <person name="Lindell D."/>
            <person name="Post A.F."/>
            <person name="Regala W."/>
            <person name="Shah M."/>
            <person name="Shaw S.L."/>
            <person name="Steglich C."/>
            <person name="Sullivan M.B."/>
            <person name="Ting C.S."/>
            <person name="Tolonen A."/>
            <person name="Webb E.A."/>
            <person name="Zinser E.R."/>
            <person name="Chisholm S.W."/>
        </authorList>
    </citation>
    <scope>NUCLEOTIDE SEQUENCE [LARGE SCALE GENOMIC DNA]</scope>
    <source>
        <strain evidence="2">CCMP1986 / NIES-2087 / MED4</strain>
    </source>
</reference>
<keyword evidence="1" id="KW-0670">Pyruvate</keyword>
<dbReference type="Proteomes" id="UP000001026">
    <property type="component" value="Chromosome"/>
</dbReference>
<dbReference type="RefSeq" id="WP_011131998.1">
    <property type="nucleotide sequence ID" value="NC_005072.1"/>
</dbReference>
<sequence>MNHDLINTIGIKQIAREEAHLYQVSDVQGLIDTLDKDISEWSDFDCWENIRVQQWIFERAMDIYKGKKIDIKCNCCEYNYISQRDLVKSSNKKCYGIKSAYMIEKVFHEITLAEARRESDGTYSA</sequence>
<evidence type="ECO:0000313" key="1">
    <source>
        <dbReference type="EMBL" id="CAE18820.1"/>
    </source>
</evidence>
<evidence type="ECO:0000313" key="2">
    <source>
        <dbReference type="Proteomes" id="UP000001026"/>
    </source>
</evidence>
<name>Q7TUE5_PROMP</name>
<keyword evidence="1" id="KW-0418">Kinase</keyword>
<dbReference type="EMBL" id="BX548174">
    <property type="protein sequence ID" value="CAE18820.1"/>
    <property type="molecule type" value="Genomic_DNA"/>
</dbReference>
<accession>Q7TUE5</accession>
<keyword evidence="1" id="KW-0808">Transferase</keyword>
<gene>
    <name evidence="1" type="ordered locus">PMM0361</name>
</gene>
<organism evidence="1 2">
    <name type="scientific">Prochlorococcus marinus subsp. pastoris (strain CCMP1986 / NIES-2087 / MED4)</name>
    <dbReference type="NCBI Taxonomy" id="59919"/>
    <lineage>
        <taxon>Bacteria</taxon>
        <taxon>Bacillati</taxon>
        <taxon>Cyanobacteriota</taxon>
        <taxon>Cyanophyceae</taxon>
        <taxon>Synechococcales</taxon>
        <taxon>Prochlorococcaceae</taxon>
        <taxon>Prochlorococcus</taxon>
    </lineage>
</organism>
<dbReference type="KEGG" id="pmm:PMM0361"/>
<proteinExistence type="predicted"/>
<dbReference type="GO" id="GO:0016301">
    <property type="term" value="F:kinase activity"/>
    <property type="evidence" value="ECO:0007669"/>
    <property type="project" value="UniProtKB-KW"/>
</dbReference>